<dbReference type="Proteomes" id="UP000014009">
    <property type="component" value="Unassembled WGS sequence"/>
</dbReference>
<comment type="caution">
    <text evidence="1">The sequence shown here is derived from an EMBL/GenBank/DDBJ whole genome shotgun (WGS) entry which is preliminary data.</text>
</comment>
<name>A0A9W5QN28_BACCE</name>
<dbReference type="InterPro" id="IPR001387">
    <property type="entry name" value="Cro/C1-type_HTH"/>
</dbReference>
<sequence>MRERENWDVLCETCDKTIERGVATESGDNYCESCYNKLAKEKSYQAFLWELQHVEHELKIKKELDRRYTRLYMQANAGNLRHVVCSLYTERGLSMKEFANEIDVSESEIHNLIKKGMVTEKLLDMICTYFQIQKTPLWMRYIQ</sequence>
<organism evidence="1 2">
    <name type="scientific">Bacillus cereus HuB4-4</name>
    <dbReference type="NCBI Taxonomy" id="1053211"/>
    <lineage>
        <taxon>Bacteria</taxon>
        <taxon>Bacillati</taxon>
        <taxon>Bacillota</taxon>
        <taxon>Bacilli</taxon>
        <taxon>Bacillales</taxon>
        <taxon>Bacillaceae</taxon>
        <taxon>Bacillus</taxon>
        <taxon>Bacillus cereus group</taxon>
    </lineage>
</organism>
<evidence type="ECO:0000313" key="2">
    <source>
        <dbReference type="Proteomes" id="UP000014009"/>
    </source>
</evidence>
<dbReference type="AlphaFoldDB" id="A0A9W5QN28"/>
<dbReference type="CDD" id="cd00093">
    <property type="entry name" value="HTH_XRE"/>
    <property type="match status" value="1"/>
</dbReference>
<proteinExistence type="predicted"/>
<dbReference type="EMBL" id="AHEF01000105">
    <property type="protein sequence ID" value="EOP78687.1"/>
    <property type="molecule type" value="Genomic_DNA"/>
</dbReference>
<evidence type="ECO:0000313" key="1">
    <source>
        <dbReference type="EMBL" id="EOP78687.1"/>
    </source>
</evidence>
<protein>
    <submittedName>
        <fullName evidence="1">Uncharacterized protein</fullName>
    </submittedName>
</protein>
<reference evidence="1 2" key="1">
    <citation type="submission" date="2012-12" db="EMBL/GenBank/DDBJ databases">
        <title>The Genome Sequence of Bacillus cereus HuB4-4.</title>
        <authorList>
            <consortium name="The Broad Institute Genome Sequencing Platform"/>
            <consortium name="The Broad Institute Genome Sequencing Center for Infectious Disease"/>
            <person name="Feldgarden M."/>
            <person name="Van der Auwera G.A."/>
            <person name="Mahillon J."/>
            <person name="Duprez V."/>
            <person name="Timmery S."/>
            <person name="Mattelet C."/>
            <person name="Dierick K."/>
            <person name="Sun M."/>
            <person name="Yu Z."/>
            <person name="Zhu L."/>
            <person name="Hu X."/>
            <person name="Shank E.B."/>
            <person name="Swiecicka I."/>
            <person name="Hansen B.M."/>
            <person name="Andrup L."/>
            <person name="Walker B."/>
            <person name="Young S.K."/>
            <person name="Zeng Q."/>
            <person name="Gargeya S."/>
            <person name="Fitzgerald M."/>
            <person name="Haas B."/>
            <person name="Abouelleil A."/>
            <person name="Alvarado L."/>
            <person name="Arachchi H.M."/>
            <person name="Berlin A.M."/>
            <person name="Chapman S.B."/>
            <person name="Dewar J."/>
            <person name="Goldberg J."/>
            <person name="Griggs A."/>
            <person name="Gujja S."/>
            <person name="Hansen M."/>
            <person name="Howarth C."/>
            <person name="Imamovic A."/>
            <person name="Larimer J."/>
            <person name="McCowan C."/>
            <person name="Murphy C."/>
            <person name="Neiman D."/>
            <person name="Pearson M."/>
            <person name="Priest M."/>
            <person name="Roberts A."/>
            <person name="Saif S."/>
            <person name="Shea T."/>
            <person name="Sisk P."/>
            <person name="Sykes S."/>
            <person name="Wortman J."/>
            <person name="Nusbaum C."/>
            <person name="Birren B."/>
        </authorList>
    </citation>
    <scope>NUCLEOTIDE SEQUENCE [LARGE SCALE GENOMIC DNA]</scope>
    <source>
        <strain evidence="1 2">HuB4-4</strain>
    </source>
</reference>
<dbReference type="RefSeq" id="WP_016099669.1">
    <property type="nucleotide sequence ID" value="NZ_KB976549.1"/>
</dbReference>
<accession>A0A9W5QN28</accession>
<gene>
    <name evidence="1" type="ORF">IGM_06638</name>
</gene>